<evidence type="ECO:0000259" key="6">
    <source>
        <dbReference type="PROSITE" id="PS50949"/>
    </source>
</evidence>
<sequence>MPYITTPTSNWENRRARRSTGTGITIRESRPVTRRRTCVIALPRSCRAAGSQPVHWPGSGPVDGSVGCRWSPARQGWTGTAVSPLRVSDRTGVAAQKRCCNGDQDEQGEDQQECHGSILGCTGLDNNGHFSQTGIMSVQQTHSTPSIRLSATSLVRRLGTEPLDGPGPAYRALAYRIRSAVLDGRLAVDSGLPSERELASGLSLSRTTVAAAYTLLREDGWIDSRRGSGSTLRLPAAATGSSRDLVRPQPVTGPAGIFGYPHLDPEEGIDLTTACLPGAEEPVLRALEAATAQLPRYLASDGYSPLGLPVLRAAIAARYTAAGLPTTADQILVTNGAQHAFSLCLQELSAPGDRVLMECPTYPVALDAVRAARRSPAPFGLEHRTDGGSPWDMELLATTLRQTAPRLAYLIPDFHNPTGALMSEADRRQLVAAARAAGTVLLIDESFREVGFAATDLPLPVAAFGDDSRVISLGSVSKAFWGGLRVGWVRAAPALIDRLAAARSRGDMSGPVLEQLIVAELLAAPDEALARQRERLAHRSAELLAAIADLAPDWRPTTPHGGATLWVQLPQPCSGELALLAPTVGLRLAPGPRFGPDGTLESFLRIPFTQSPERLREAVRRIVDLLPQAGNARRVGVSGFLA</sequence>
<dbReference type="PRINTS" id="PR00035">
    <property type="entry name" value="HTHGNTR"/>
</dbReference>
<comment type="caution">
    <text evidence="7">The sequence shown here is derived from an EMBL/GenBank/DDBJ whole genome shotgun (WGS) entry which is preliminary data.</text>
</comment>
<comment type="similarity">
    <text evidence="1">In the C-terminal section; belongs to the class-I pyridoxal-phosphate-dependent aminotransferase family.</text>
</comment>
<accession>A0A7K1FQE2</accession>
<dbReference type="InterPro" id="IPR004839">
    <property type="entry name" value="Aminotransferase_I/II_large"/>
</dbReference>
<dbReference type="PROSITE" id="PS50949">
    <property type="entry name" value="HTH_GNTR"/>
    <property type="match status" value="1"/>
</dbReference>
<dbReference type="Gene3D" id="3.40.640.10">
    <property type="entry name" value="Type I PLP-dependent aspartate aminotransferase-like (Major domain)"/>
    <property type="match status" value="1"/>
</dbReference>
<keyword evidence="4" id="KW-0238">DNA-binding</keyword>
<dbReference type="SUPFAM" id="SSF53383">
    <property type="entry name" value="PLP-dependent transferases"/>
    <property type="match status" value="1"/>
</dbReference>
<keyword evidence="7" id="KW-0032">Aminotransferase</keyword>
<dbReference type="CDD" id="cd07377">
    <property type="entry name" value="WHTH_GntR"/>
    <property type="match status" value="1"/>
</dbReference>
<keyword evidence="2" id="KW-0663">Pyridoxal phosphate</keyword>
<dbReference type="Pfam" id="PF00392">
    <property type="entry name" value="GntR"/>
    <property type="match status" value="1"/>
</dbReference>
<protein>
    <submittedName>
        <fullName evidence="7">Aminotransferase class I/II-fold pyridoxal phosphate-dependent enzyme</fullName>
    </submittedName>
</protein>
<dbReference type="EMBL" id="WLYK01000009">
    <property type="protein sequence ID" value="MTD16372.1"/>
    <property type="molecule type" value="Genomic_DNA"/>
</dbReference>
<evidence type="ECO:0000256" key="1">
    <source>
        <dbReference type="ARBA" id="ARBA00005384"/>
    </source>
</evidence>
<evidence type="ECO:0000313" key="7">
    <source>
        <dbReference type="EMBL" id="MTD16372.1"/>
    </source>
</evidence>
<dbReference type="InterPro" id="IPR015421">
    <property type="entry name" value="PyrdxlP-dep_Trfase_major"/>
</dbReference>
<evidence type="ECO:0000256" key="4">
    <source>
        <dbReference type="ARBA" id="ARBA00023125"/>
    </source>
</evidence>
<dbReference type="CDD" id="cd00609">
    <property type="entry name" value="AAT_like"/>
    <property type="match status" value="1"/>
</dbReference>
<dbReference type="SUPFAM" id="SSF46785">
    <property type="entry name" value="Winged helix' DNA-binding domain"/>
    <property type="match status" value="1"/>
</dbReference>
<dbReference type="PANTHER" id="PTHR46577:SF1">
    <property type="entry name" value="HTH-TYPE TRANSCRIPTIONAL REGULATORY PROTEIN GABR"/>
    <property type="match status" value="1"/>
</dbReference>
<dbReference type="SMART" id="SM00345">
    <property type="entry name" value="HTH_GNTR"/>
    <property type="match status" value="1"/>
</dbReference>
<dbReference type="AlphaFoldDB" id="A0A7K1FQE2"/>
<dbReference type="InterPro" id="IPR015424">
    <property type="entry name" value="PyrdxlP-dep_Trfase"/>
</dbReference>
<reference evidence="7 8" key="1">
    <citation type="submission" date="2019-11" db="EMBL/GenBank/DDBJ databases">
        <authorList>
            <person name="Jiang L.-Q."/>
        </authorList>
    </citation>
    <scope>NUCLEOTIDE SEQUENCE [LARGE SCALE GENOMIC DNA]</scope>
    <source>
        <strain evidence="7 8">YIM 132087</strain>
    </source>
</reference>
<dbReference type="Proteomes" id="UP000460221">
    <property type="component" value="Unassembled WGS sequence"/>
</dbReference>
<dbReference type="GO" id="GO:0008483">
    <property type="term" value="F:transaminase activity"/>
    <property type="evidence" value="ECO:0007669"/>
    <property type="project" value="UniProtKB-KW"/>
</dbReference>
<dbReference type="Gene3D" id="1.10.10.10">
    <property type="entry name" value="Winged helix-like DNA-binding domain superfamily/Winged helix DNA-binding domain"/>
    <property type="match status" value="1"/>
</dbReference>
<dbReference type="InterPro" id="IPR000524">
    <property type="entry name" value="Tscrpt_reg_HTH_GntR"/>
</dbReference>
<dbReference type="InterPro" id="IPR051446">
    <property type="entry name" value="HTH_trans_reg/aminotransferase"/>
</dbReference>
<dbReference type="GO" id="GO:0003700">
    <property type="term" value="F:DNA-binding transcription factor activity"/>
    <property type="evidence" value="ECO:0007669"/>
    <property type="project" value="InterPro"/>
</dbReference>
<dbReference type="PANTHER" id="PTHR46577">
    <property type="entry name" value="HTH-TYPE TRANSCRIPTIONAL REGULATORY PROTEIN GABR"/>
    <property type="match status" value="1"/>
</dbReference>
<dbReference type="Pfam" id="PF00155">
    <property type="entry name" value="Aminotran_1_2"/>
    <property type="match status" value="1"/>
</dbReference>
<keyword evidence="8" id="KW-1185">Reference proteome</keyword>
<feature type="domain" description="HTH gntR-type" evidence="6">
    <location>
        <begin position="167"/>
        <end position="235"/>
    </location>
</feature>
<dbReference type="GO" id="GO:0003677">
    <property type="term" value="F:DNA binding"/>
    <property type="evidence" value="ECO:0007669"/>
    <property type="project" value="UniProtKB-KW"/>
</dbReference>
<evidence type="ECO:0000256" key="3">
    <source>
        <dbReference type="ARBA" id="ARBA00023015"/>
    </source>
</evidence>
<gene>
    <name evidence="7" type="ORF">GIS00_20740</name>
</gene>
<keyword evidence="7" id="KW-0808">Transferase</keyword>
<name>A0A7K1FQE2_9ACTN</name>
<dbReference type="InterPro" id="IPR036388">
    <property type="entry name" value="WH-like_DNA-bd_sf"/>
</dbReference>
<evidence type="ECO:0000256" key="2">
    <source>
        <dbReference type="ARBA" id="ARBA00022898"/>
    </source>
</evidence>
<evidence type="ECO:0000256" key="5">
    <source>
        <dbReference type="ARBA" id="ARBA00023163"/>
    </source>
</evidence>
<proteinExistence type="inferred from homology"/>
<keyword evidence="5" id="KW-0804">Transcription</keyword>
<organism evidence="7 8">
    <name type="scientific">Nakamurella alba</name>
    <dbReference type="NCBI Taxonomy" id="2665158"/>
    <lineage>
        <taxon>Bacteria</taxon>
        <taxon>Bacillati</taxon>
        <taxon>Actinomycetota</taxon>
        <taxon>Actinomycetes</taxon>
        <taxon>Nakamurellales</taxon>
        <taxon>Nakamurellaceae</taxon>
        <taxon>Nakamurella</taxon>
    </lineage>
</organism>
<dbReference type="InterPro" id="IPR036390">
    <property type="entry name" value="WH_DNA-bd_sf"/>
</dbReference>
<keyword evidence="3" id="KW-0805">Transcription regulation</keyword>
<dbReference type="GO" id="GO:0030170">
    <property type="term" value="F:pyridoxal phosphate binding"/>
    <property type="evidence" value="ECO:0007669"/>
    <property type="project" value="InterPro"/>
</dbReference>
<evidence type="ECO:0000313" key="8">
    <source>
        <dbReference type="Proteomes" id="UP000460221"/>
    </source>
</evidence>